<reference evidence="8" key="1">
    <citation type="submission" date="2025-08" db="UniProtKB">
        <authorList>
            <consortium name="RefSeq"/>
        </authorList>
    </citation>
    <scope>IDENTIFICATION</scope>
</reference>
<evidence type="ECO:0000256" key="2">
    <source>
        <dbReference type="ARBA" id="ARBA00009565"/>
    </source>
</evidence>
<protein>
    <submittedName>
        <fullName evidence="8">Membrane-spanning 4-domains subfamily A member 4A-like</fullName>
    </submittedName>
</protein>
<evidence type="ECO:0000256" key="3">
    <source>
        <dbReference type="ARBA" id="ARBA00022692"/>
    </source>
</evidence>
<comment type="similarity">
    <text evidence="2">Belongs to the MS4A family.</text>
</comment>
<proteinExistence type="inferred from homology"/>
<evidence type="ECO:0000256" key="6">
    <source>
        <dbReference type="SAM" id="Phobius"/>
    </source>
</evidence>
<dbReference type="PANTHER" id="PTHR23320:SF128">
    <property type="entry name" value="MEMBRANE-SPANNING 4-DOMAINS SUBFAMILY A MEMBER 4A"/>
    <property type="match status" value="1"/>
</dbReference>
<dbReference type="Pfam" id="PF04103">
    <property type="entry name" value="CD20"/>
    <property type="match status" value="1"/>
</dbReference>
<evidence type="ECO:0000256" key="5">
    <source>
        <dbReference type="ARBA" id="ARBA00023136"/>
    </source>
</evidence>
<feature type="transmembrane region" description="Helical" evidence="6">
    <location>
        <begin position="163"/>
        <end position="182"/>
    </location>
</feature>
<evidence type="ECO:0000256" key="1">
    <source>
        <dbReference type="ARBA" id="ARBA00004141"/>
    </source>
</evidence>
<keyword evidence="3 6" id="KW-0812">Transmembrane</keyword>
<keyword evidence="5 6" id="KW-0472">Membrane</keyword>
<dbReference type="GeneID" id="101570540"/>
<feature type="transmembrane region" description="Helical" evidence="6">
    <location>
        <begin position="125"/>
        <end position="151"/>
    </location>
</feature>
<keyword evidence="4 6" id="KW-1133">Transmembrane helix</keyword>
<dbReference type="GO" id="GO:0005886">
    <property type="term" value="C:plasma membrane"/>
    <property type="evidence" value="ECO:0007669"/>
    <property type="project" value="TreeGrafter"/>
</dbReference>
<dbReference type="InterPro" id="IPR030417">
    <property type="entry name" value="MS4A"/>
</dbReference>
<organism evidence="7 8">
    <name type="scientific">Octodon degus</name>
    <name type="common">Degu</name>
    <name type="synonym">Sciurus degus</name>
    <dbReference type="NCBI Taxonomy" id="10160"/>
    <lineage>
        <taxon>Eukaryota</taxon>
        <taxon>Metazoa</taxon>
        <taxon>Chordata</taxon>
        <taxon>Craniata</taxon>
        <taxon>Vertebrata</taxon>
        <taxon>Euteleostomi</taxon>
        <taxon>Mammalia</taxon>
        <taxon>Eutheria</taxon>
        <taxon>Euarchontoglires</taxon>
        <taxon>Glires</taxon>
        <taxon>Rodentia</taxon>
        <taxon>Hystricomorpha</taxon>
        <taxon>Octodontidae</taxon>
        <taxon>Octodon</taxon>
    </lineage>
</organism>
<accession>A0A6P3V8H9</accession>
<dbReference type="Proteomes" id="UP000515203">
    <property type="component" value="Unplaced"/>
</dbReference>
<dbReference type="PANTHER" id="PTHR23320">
    <property type="entry name" value="MEMBRANE-SPANNING 4-DOMAINS SUBFAMILY A MS4A -RELATED"/>
    <property type="match status" value="1"/>
</dbReference>
<feature type="transmembrane region" description="Helical" evidence="6">
    <location>
        <begin position="235"/>
        <end position="253"/>
    </location>
</feature>
<dbReference type="InParanoid" id="A0A6P3V8H9"/>
<comment type="subcellular location">
    <subcellularLocation>
        <location evidence="1">Membrane</location>
        <topology evidence="1">Multi-pass membrane protein</topology>
    </subcellularLocation>
</comment>
<gene>
    <name evidence="8" type="primary">LOC101570540</name>
</gene>
<dbReference type="InterPro" id="IPR007237">
    <property type="entry name" value="CD20-like"/>
</dbReference>
<evidence type="ECO:0000256" key="4">
    <source>
        <dbReference type="ARBA" id="ARBA00022989"/>
    </source>
</evidence>
<evidence type="ECO:0000313" key="8">
    <source>
        <dbReference type="RefSeq" id="XP_012368320.2"/>
    </source>
</evidence>
<dbReference type="RefSeq" id="XP_012368320.2">
    <property type="nucleotide sequence ID" value="XM_012512866.2"/>
</dbReference>
<feature type="transmembrane region" description="Helical" evidence="6">
    <location>
        <begin position="194"/>
        <end position="215"/>
    </location>
</feature>
<name>A0A6P3V8H9_OCTDE</name>
<dbReference type="GO" id="GO:0005794">
    <property type="term" value="C:Golgi apparatus"/>
    <property type="evidence" value="ECO:0007669"/>
    <property type="project" value="TreeGrafter"/>
</dbReference>
<evidence type="ECO:0000313" key="7">
    <source>
        <dbReference type="Proteomes" id="UP000515203"/>
    </source>
</evidence>
<keyword evidence="7" id="KW-1185">Reference proteome</keyword>
<sequence length="287" mass="30614">MAVQNSMVRVWPGSQLTTWQLGSKETQPIGCRKSATSSQIEKKVGEILTDHTGCRTGDSTKPGPPRMNCTPCSCRKSAAIATMHSVEATREDAGPALQHLQQPAALHSVSRRRMAEKFLKGEPKVLGVLQILIALMNFSLGIIAMTVLVAAHNQHPIMFSLGYPIWGSVMFIISGSLSIAAGATTTKGMIQSSVGLNITSAVLAAVGILLMAVSIDTLLFECYDFFLFPPDFCLMRLTILVGLESMVLILSLLELSVAMALSVFGCKVTCCNPGGVVLLLPSSPHVV</sequence>
<dbReference type="AlphaFoldDB" id="A0A6P3V8H9"/>
<dbReference type="OrthoDB" id="10071849at2759"/>